<feature type="region of interest" description="Disordered" evidence="2">
    <location>
        <begin position="145"/>
        <end position="166"/>
    </location>
</feature>
<organism evidence="3 4">
    <name type="scientific">Geodia barretti</name>
    <name type="common">Barrett's horny sponge</name>
    <dbReference type="NCBI Taxonomy" id="519541"/>
    <lineage>
        <taxon>Eukaryota</taxon>
        <taxon>Metazoa</taxon>
        <taxon>Porifera</taxon>
        <taxon>Demospongiae</taxon>
        <taxon>Heteroscleromorpha</taxon>
        <taxon>Tetractinellida</taxon>
        <taxon>Astrophorina</taxon>
        <taxon>Geodiidae</taxon>
        <taxon>Geodia</taxon>
    </lineage>
</organism>
<name>A0AA35RIV4_GEOBA</name>
<dbReference type="InterPro" id="IPR036291">
    <property type="entry name" value="NAD(P)-bd_dom_sf"/>
</dbReference>
<keyword evidence="1" id="KW-0560">Oxidoreductase</keyword>
<comment type="caution">
    <text evidence="3">The sequence shown here is derived from an EMBL/GenBank/DDBJ whole genome shotgun (WGS) entry which is preliminary data.</text>
</comment>
<keyword evidence="4" id="KW-1185">Reference proteome</keyword>
<gene>
    <name evidence="3" type="ORF">GBAR_LOCUS7124</name>
</gene>
<reference evidence="3" key="1">
    <citation type="submission" date="2023-03" db="EMBL/GenBank/DDBJ databases">
        <authorList>
            <person name="Steffen K."/>
            <person name="Cardenas P."/>
        </authorList>
    </citation>
    <scope>NUCLEOTIDE SEQUENCE</scope>
</reference>
<dbReference type="PANTHER" id="PTHR43157">
    <property type="entry name" value="PHOSPHATIDYLINOSITOL-GLYCAN BIOSYNTHESIS CLASS F PROTEIN-RELATED"/>
    <property type="match status" value="1"/>
</dbReference>
<accession>A0AA35RIV4</accession>
<evidence type="ECO:0000313" key="4">
    <source>
        <dbReference type="Proteomes" id="UP001174909"/>
    </source>
</evidence>
<sequence length="166" mass="18448">MGKETALELAKRGARVILACRNTEAGEAARQEISRLTGNDQVLFRPLDLASFSSIREFAASVLREESRIDLLVNNAGVFMMPLRRSQDGVEMHLAVNYLGHFLLTRLLLDRLKETPSARVVNVAADVSSWLANIDFEDINSERSYNRVKGGGPEQDLCHTGHQTPL</sequence>
<dbReference type="InterPro" id="IPR002347">
    <property type="entry name" value="SDR_fam"/>
</dbReference>
<protein>
    <submittedName>
        <fullName evidence="3">Retinol dehydrogenase 11</fullName>
    </submittedName>
</protein>
<dbReference type="SUPFAM" id="SSF51735">
    <property type="entry name" value="NAD(P)-binding Rossmann-fold domains"/>
    <property type="match status" value="1"/>
</dbReference>
<dbReference type="Pfam" id="PF00106">
    <property type="entry name" value="adh_short"/>
    <property type="match status" value="1"/>
</dbReference>
<dbReference type="PANTHER" id="PTHR43157:SF31">
    <property type="entry name" value="PHOSPHATIDYLINOSITOL-GLYCAN BIOSYNTHESIS CLASS F PROTEIN"/>
    <property type="match status" value="1"/>
</dbReference>
<dbReference type="Gene3D" id="3.40.50.720">
    <property type="entry name" value="NAD(P)-binding Rossmann-like Domain"/>
    <property type="match status" value="1"/>
</dbReference>
<evidence type="ECO:0000256" key="2">
    <source>
        <dbReference type="SAM" id="MobiDB-lite"/>
    </source>
</evidence>
<dbReference type="EMBL" id="CASHTH010001072">
    <property type="protein sequence ID" value="CAI8010922.1"/>
    <property type="molecule type" value="Genomic_DNA"/>
</dbReference>
<evidence type="ECO:0000313" key="3">
    <source>
        <dbReference type="EMBL" id="CAI8010922.1"/>
    </source>
</evidence>
<evidence type="ECO:0000256" key="1">
    <source>
        <dbReference type="ARBA" id="ARBA00023002"/>
    </source>
</evidence>
<dbReference type="Proteomes" id="UP001174909">
    <property type="component" value="Unassembled WGS sequence"/>
</dbReference>
<dbReference type="AlphaFoldDB" id="A0AA35RIV4"/>
<proteinExistence type="predicted"/>
<dbReference type="GO" id="GO:0016491">
    <property type="term" value="F:oxidoreductase activity"/>
    <property type="evidence" value="ECO:0007669"/>
    <property type="project" value="UniProtKB-KW"/>
</dbReference>